<reference evidence="3 4" key="1">
    <citation type="submission" date="2019-04" db="EMBL/GenBank/DDBJ databases">
        <authorList>
            <consortium name="Wellcome Sanger Institute Data Sharing"/>
        </authorList>
    </citation>
    <scope>NUCLEOTIDE SEQUENCE [LARGE SCALE GENOMIC DNA]</scope>
</reference>
<evidence type="ECO:0000313" key="4">
    <source>
        <dbReference type="Proteomes" id="UP000694397"/>
    </source>
</evidence>
<dbReference type="Ensembl" id="ENSSFOT00015015493.2">
    <property type="protein sequence ID" value="ENSSFOP00015015312.2"/>
    <property type="gene ID" value="ENSSFOG00015009880.2"/>
</dbReference>
<feature type="compositionally biased region" description="Gly residues" evidence="2">
    <location>
        <begin position="26"/>
        <end position="37"/>
    </location>
</feature>
<feature type="region of interest" description="Disordered" evidence="2">
    <location>
        <begin position="1"/>
        <end position="53"/>
    </location>
</feature>
<dbReference type="PANTHER" id="PTHR28616">
    <property type="entry name" value="COILED-COIL DOMAIN-CONTAINING PROTEIN 125"/>
    <property type="match status" value="1"/>
</dbReference>
<feature type="coiled-coil region" evidence="1">
    <location>
        <begin position="244"/>
        <end position="271"/>
    </location>
</feature>
<dbReference type="InterPro" id="IPR034608">
    <property type="entry name" value="CCDC125"/>
</dbReference>
<evidence type="ECO:0000256" key="1">
    <source>
        <dbReference type="SAM" id="Coils"/>
    </source>
</evidence>
<accession>A0A8C9RGA6</accession>
<dbReference type="AlphaFoldDB" id="A0A8C9RGA6"/>
<dbReference type="PANTHER" id="PTHR28616:SF1">
    <property type="entry name" value="COILED-COIL DOMAIN-CONTAINING PROTEIN 125"/>
    <property type="match status" value="1"/>
</dbReference>
<proteinExistence type="predicted"/>
<dbReference type="GO" id="GO:0005737">
    <property type="term" value="C:cytoplasm"/>
    <property type="evidence" value="ECO:0007669"/>
    <property type="project" value="TreeGrafter"/>
</dbReference>
<dbReference type="GO" id="GO:2000146">
    <property type="term" value="P:negative regulation of cell motility"/>
    <property type="evidence" value="ECO:0007669"/>
    <property type="project" value="TreeGrafter"/>
</dbReference>
<gene>
    <name evidence="3" type="primary">ccdc125</name>
</gene>
<feature type="compositionally biased region" description="Polar residues" evidence="2">
    <location>
        <begin position="482"/>
        <end position="491"/>
    </location>
</feature>
<evidence type="ECO:0000256" key="2">
    <source>
        <dbReference type="SAM" id="MobiDB-lite"/>
    </source>
</evidence>
<dbReference type="GO" id="GO:0035024">
    <property type="term" value="P:negative regulation of Rho protein signal transduction"/>
    <property type="evidence" value="ECO:0007669"/>
    <property type="project" value="TreeGrafter"/>
</dbReference>
<protein>
    <submittedName>
        <fullName evidence="3">Coiled-coil domain containing 125</fullName>
    </submittedName>
</protein>
<name>A0A8C9RGA6_SCLFO</name>
<dbReference type="GeneTree" id="ENSGT00940000166823"/>
<reference evidence="3" key="3">
    <citation type="submission" date="2025-09" db="UniProtKB">
        <authorList>
            <consortium name="Ensembl"/>
        </authorList>
    </citation>
    <scope>IDENTIFICATION</scope>
</reference>
<dbReference type="OrthoDB" id="9939852at2759"/>
<evidence type="ECO:0000313" key="3">
    <source>
        <dbReference type="Ensembl" id="ENSSFOP00015015312.2"/>
    </source>
</evidence>
<organism evidence="3 4">
    <name type="scientific">Scleropages formosus</name>
    <name type="common">Asian bonytongue</name>
    <name type="synonym">Osteoglossum formosum</name>
    <dbReference type="NCBI Taxonomy" id="113540"/>
    <lineage>
        <taxon>Eukaryota</taxon>
        <taxon>Metazoa</taxon>
        <taxon>Chordata</taxon>
        <taxon>Craniata</taxon>
        <taxon>Vertebrata</taxon>
        <taxon>Euteleostomi</taxon>
        <taxon>Actinopterygii</taxon>
        <taxon>Neopterygii</taxon>
        <taxon>Teleostei</taxon>
        <taxon>Osteoglossocephala</taxon>
        <taxon>Osteoglossomorpha</taxon>
        <taxon>Osteoglossiformes</taxon>
        <taxon>Osteoglossidae</taxon>
        <taxon>Scleropages</taxon>
    </lineage>
</organism>
<dbReference type="Proteomes" id="UP000694397">
    <property type="component" value="Chromosome 17"/>
</dbReference>
<feature type="compositionally biased region" description="Basic and acidic residues" evidence="2">
    <location>
        <begin position="526"/>
        <end position="551"/>
    </location>
</feature>
<keyword evidence="4" id="KW-1185">Reference proteome</keyword>
<keyword evidence="1" id="KW-0175">Coiled coil</keyword>
<reference evidence="3" key="2">
    <citation type="submission" date="2025-08" db="UniProtKB">
        <authorList>
            <consortium name="Ensembl"/>
        </authorList>
    </citation>
    <scope>IDENTIFICATION</scope>
</reference>
<feature type="region of interest" description="Disordered" evidence="2">
    <location>
        <begin position="478"/>
        <end position="551"/>
    </location>
</feature>
<sequence length="551" mass="61250">MQVGGEHAAPVSRRPREDDMMEGDLGDGMGKKPGGLYGKTQQVLDGGKGDVLQPTPPAMSWNKGSEKGAEVFTWTSYGSLHAALRQGGVAAQPCPPRRLNGTVPLDDLSNEELKNRLQQVTEEAELLHCELEAVQRHLEGKHEALKILQSRVRTAAFCLLFACKSSTEASLLFSFLKAVFEKATTHTKTLLQKSEERTKALEKEVNALQWEITFNQAQFKNLEQSWKEKYERICAENKTLSTTVEDGMKEVQELRSENSSLNQRCLELMAMLSAQEKRAFQGSLPPCSSLRRDGMALELAVLGACHCNATDGEPCPCARTAAASRKQVIQLKQEMEMQRRRKEEAYVMADAFRIAFEQQLKRRSDHVLCLTEKEGCFHKDVSSGHRKEAPLKRSSNTVAQKIRGMLQSSAEDKISHDLAETLHHLVDLLNDKEEALAHQRKVSHMLARNTEELEQRLLQLKGLDCEETSQRSRQELRICDNPPSTLPSILSTLGGDPDAQTPIPAAGALSAEMGATAETETEADDSAMRRRPERSGGSKEHSRCSVYGKEC</sequence>
<feature type="coiled-coil region" evidence="1">
    <location>
        <begin position="110"/>
        <end position="137"/>
    </location>
</feature>